<evidence type="ECO:0000256" key="3">
    <source>
        <dbReference type="ARBA" id="ARBA00023295"/>
    </source>
</evidence>
<dbReference type="GO" id="GO:0008422">
    <property type="term" value="F:beta-glucosidase activity"/>
    <property type="evidence" value="ECO:0007669"/>
    <property type="project" value="TreeGrafter"/>
</dbReference>
<evidence type="ECO:0000256" key="2">
    <source>
        <dbReference type="ARBA" id="ARBA00022801"/>
    </source>
</evidence>
<dbReference type="STRING" id="1290391.M7U2C3"/>
<accession>M7U2C3</accession>
<dbReference type="OrthoDB" id="65569at2759"/>
<dbReference type="InterPro" id="IPR033132">
    <property type="entry name" value="GH_1_N_CS"/>
</dbReference>
<proteinExistence type="inferred from homology"/>
<dbReference type="AlphaFoldDB" id="M7U2C3"/>
<reference evidence="6" key="1">
    <citation type="journal article" date="2013" name="Genome Announc.">
        <title>Draft genome sequence of Botrytis cinerea BcDW1, inoculum for noble rot of grape berries.</title>
        <authorList>
            <person name="Blanco-Ulate B."/>
            <person name="Allen G."/>
            <person name="Powell A.L."/>
            <person name="Cantu D."/>
        </authorList>
    </citation>
    <scope>NUCLEOTIDE SEQUENCE [LARGE SCALE GENOMIC DNA]</scope>
    <source>
        <strain evidence="6">BcDW1</strain>
    </source>
</reference>
<name>M7U2C3_BOTF1</name>
<evidence type="ECO:0000313" key="5">
    <source>
        <dbReference type="EMBL" id="EMR80733.1"/>
    </source>
</evidence>
<dbReference type="PRINTS" id="PR00131">
    <property type="entry name" value="GLHYDRLASE1"/>
</dbReference>
<dbReference type="InterPro" id="IPR017853">
    <property type="entry name" value="GH"/>
</dbReference>
<keyword evidence="2 5" id="KW-0378">Hydrolase</keyword>
<dbReference type="PROSITE" id="PS00653">
    <property type="entry name" value="GLYCOSYL_HYDROL_F1_2"/>
    <property type="match status" value="1"/>
</dbReference>
<sequence>MSDLPRNLTGCTDLYPKFGWMNTCTRFHHRHPLLSHNLRCIWKTLSPSSYLGRIAQNSFLSDVIMKLLLWSLSFGTVFSTSTAATPTTTAESADAFTTNININVQQLWDLFVGPVETATINTTVSATPVPTSELIPPPPLHYSSFPSGAQVPLAQKNESWKFPSGFWWGVASAAYQIEGAAADEGRGPSIWDVFTHNAAAKATLFNDTGDVGDNQYYLYKQGLCTIFYTEHRMIGRLTAIDIARIAALGVPYYSFSISWSRILPFGKGPVNELALQHYEDLIDTCIEYGVKPVVTLFHWDTPLFLQNTYGGWLSPNIIEDFVAYSKIVFSRYGDKVPHWFTVNEPIVFCTTYPLPSGYFTSTTIPSKQQPYYCGHHVLLAHAESYHLFKSLGLNGTLSFKNNGGYKIPLTNSSEDAVATQRAWDFNEGWFANPVYINGDYPSYLKTYLDTIPLTFNESQKALINGTADLFAHDAYTSSYYMAPDTGTDACTSNSSHSLFPGCFNTTNVNTDGWLIGAAADPLAGWLHNAVDWVPAFLKYIQDTWPSKGGIAVSEFGFADPFEYEKTLLSDIRTDTSRTLYYKQYMEAILLSISEGVNVVGCLAWSIMDNLEWASGNHVKFGMQYVNLTTGERYYKASFFEYVNAFKLYAEDPVVPVYVQ</sequence>
<evidence type="ECO:0000256" key="4">
    <source>
        <dbReference type="RuleBase" id="RU003690"/>
    </source>
</evidence>
<dbReference type="EMBL" id="KB708104">
    <property type="protein sequence ID" value="EMR80733.1"/>
    <property type="molecule type" value="Genomic_DNA"/>
</dbReference>
<comment type="similarity">
    <text evidence="1 4">Belongs to the glycosyl hydrolase 1 family.</text>
</comment>
<evidence type="ECO:0000256" key="1">
    <source>
        <dbReference type="ARBA" id="ARBA00010838"/>
    </source>
</evidence>
<keyword evidence="3" id="KW-0326">Glycosidase</keyword>
<dbReference type="PANTHER" id="PTHR10353">
    <property type="entry name" value="GLYCOSYL HYDROLASE"/>
    <property type="match status" value="1"/>
</dbReference>
<gene>
    <name evidence="5" type="ORF">BcDW1_10625</name>
</gene>
<protein>
    <submittedName>
        <fullName evidence="5">Putative glycoside hydrolase family 1 protein</fullName>
    </submittedName>
</protein>
<organism evidence="5 6">
    <name type="scientific">Botryotinia fuckeliana (strain BcDW1)</name>
    <name type="common">Noble rot fungus</name>
    <name type="synonym">Botrytis cinerea</name>
    <dbReference type="NCBI Taxonomy" id="1290391"/>
    <lineage>
        <taxon>Eukaryota</taxon>
        <taxon>Fungi</taxon>
        <taxon>Dikarya</taxon>
        <taxon>Ascomycota</taxon>
        <taxon>Pezizomycotina</taxon>
        <taxon>Leotiomycetes</taxon>
        <taxon>Helotiales</taxon>
        <taxon>Sclerotiniaceae</taxon>
        <taxon>Botrytis</taxon>
    </lineage>
</organism>
<evidence type="ECO:0000313" key="6">
    <source>
        <dbReference type="Proteomes" id="UP000012045"/>
    </source>
</evidence>
<dbReference type="Proteomes" id="UP000012045">
    <property type="component" value="Unassembled WGS sequence"/>
</dbReference>
<dbReference type="Pfam" id="PF00232">
    <property type="entry name" value="Glyco_hydro_1"/>
    <property type="match status" value="1"/>
</dbReference>
<dbReference type="InterPro" id="IPR001360">
    <property type="entry name" value="Glyco_hydro_1"/>
</dbReference>
<dbReference type="Gene3D" id="3.20.20.80">
    <property type="entry name" value="Glycosidases"/>
    <property type="match status" value="1"/>
</dbReference>
<dbReference type="HOGENOM" id="CLU_001859_1_3_1"/>
<dbReference type="PANTHER" id="PTHR10353:SF36">
    <property type="entry name" value="LP05116P"/>
    <property type="match status" value="1"/>
</dbReference>
<dbReference type="GO" id="GO:0005975">
    <property type="term" value="P:carbohydrate metabolic process"/>
    <property type="evidence" value="ECO:0007669"/>
    <property type="project" value="InterPro"/>
</dbReference>
<dbReference type="SUPFAM" id="SSF51445">
    <property type="entry name" value="(Trans)glycosidases"/>
    <property type="match status" value="1"/>
</dbReference>